<dbReference type="InterPro" id="IPR001173">
    <property type="entry name" value="Glyco_trans_2-like"/>
</dbReference>
<dbReference type="Pfam" id="PF00535">
    <property type="entry name" value="Glycos_transf_2"/>
    <property type="match status" value="1"/>
</dbReference>
<dbReference type="CDD" id="cd00761">
    <property type="entry name" value="Glyco_tranf_GTA_type"/>
    <property type="match status" value="1"/>
</dbReference>
<dbReference type="RefSeq" id="WP_390228770.1">
    <property type="nucleotide sequence ID" value="NZ_JBHSCN010000005.1"/>
</dbReference>
<protein>
    <submittedName>
        <fullName evidence="2">Glycosyltransferase family 2 protein</fullName>
    </submittedName>
</protein>
<dbReference type="SUPFAM" id="SSF53448">
    <property type="entry name" value="Nucleotide-diphospho-sugar transferases"/>
    <property type="match status" value="1"/>
</dbReference>
<dbReference type="Proteomes" id="UP001595900">
    <property type="component" value="Unassembled WGS sequence"/>
</dbReference>
<evidence type="ECO:0000313" key="2">
    <source>
        <dbReference type="EMBL" id="MFC4243690.1"/>
    </source>
</evidence>
<dbReference type="PANTHER" id="PTHR22916:SF56">
    <property type="entry name" value="GLYCOSYL TRANSFERASE"/>
    <property type="match status" value="1"/>
</dbReference>
<gene>
    <name evidence="2" type="ORF">ACFOYW_09920</name>
</gene>
<keyword evidence="3" id="KW-1185">Reference proteome</keyword>
<accession>A0ABV8Q5S7</accession>
<comment type="caution">
    <text evidence="2">The sequence shown here is derived from an EMBL/GenBank/DDBJ whole genome shotgun (WGS) entry which is preliminary data.</text>
</comment>
<proteinExistence type="predicted"/>
<reference evidence="3" key="1">
    <citation type="journal article" date="2019" name="Int. J. Syst. Evol. Microbiol.">
        <title>The Global Catalogue of Microorganisms (GCM) 10K type strain sequencing project: providing services to taxonomists for standard genome sequencing and annotation.</title>
        <authorList>
            <consortium name="The Broad Institute Genomics Platform"/>
            <consortium name="The Broad Institute Genome Sequencing Center for Infectious Disease"/>
            <person name="Wu L."/>
            <person name="Ma J."/>
        </authorList>
    </citation>
    <scope>NUCLEOTIDE SEQUENCE [LARGE SCALE GENOMIC DNA]</scope>
    <source>
        <strain evidence="3">CGMCC 1.10363</strain>
    </source>
</reference>
<dbReference type="EMBL" id="JBHSCN010000005">
    <property type="protein sequence ID" value="MFC4243690.1"/>
    <property type="molecule type" value="Genomic_DNA"/>
</dbReference>
<dbReference type="Gene3D" id="3.90.550.10">
    <property type="entry name" value="Spore Coat Polysaccharide Biosynthesis Protein SpsA, Chain A"/>
    <property type="match status" value="1"/>
</dbReference>
<dbReference type="InterPro" id="IPR029044">
    <property type="entry name" value="Nucleotide-diphossugar_trans"/>
</dbReference>
<dbReference type="PANTHER" id="PTHR22916">
    <property type="entry name" value="GLYCOSYLTRANSFERASE"/>
    <property type="match status" value="1"/>
</dbReference>
<feature type="domain" description="Glycosyltransferase 2-like" evidence="1">
    <location>
        <begin position="8"/>
        <end position="123"/>
    </location>
</feature>
<organism evidence="2 3">
    <name type="scientific">Gryllotalpicola reticulitermitis</name>
    <dbReference type="NCBI Taxonomy" id="1184153"/>
    <lineage>
        <taxon>Bacteria</taxon>
        <taxon>Bacillati</taxon>
        <taxon>Actinomycetota</taxon>
        <taxon>Actinomycetes</taxon>
        <taxon>Micrococcales</taxon>
        <taxon>Microbacteriaceae</taxon>
        <taxon>Gryllotalpicola</taxon>
    </lineage>
</organism>
<name>A0ABV8Q5S7_9MICO</name>
<sequence>MTTRLTFGIPVYNGERYLPEALRSVQDQELADIRIVISDNGSIDGTQAICRAAAADDPRIEYHRYDENRGGIWNYRHVMELSQTELFSWMAADDVKLPGFAGACIAALDAAGPEAAFACPRTRLINADGIIYEDLNDLHMGLDAPTPHERVRNMLRAQASHPMYGVIRADSLARTRGVLSVLGDDMVLLVELLCAGKMVLAPGQLLLQRRHDEQVSVQGSGSSTWFATGKRGNRSFAETRTDIELYRGVAHAGIPYAEKVRTWNALGPSWVFPRWRAVVRDVLNAVGIEPNGGRLRAQQQAQTRAAATANQGQ</sequence>
<evidence type="ECO:0000313" key="3">
    <source>
        <dbReference type="Proteomes" id="UP001595900"/>
    </source>
</evidence>
<evidence type="ECO:0000259" key="1">
    <source>
        <dbReference type="Pfam" id="PF00535"/>
    </source>
</evidence>